<dbReference type="GO" id="GO:0005524">
    <property type="term" value="F:ATP binding"/>
    <property type="evidence" value="ECO:0007669"/>
    <property type="project" value="InterPro"/>
</dbReference>
<dbReference type="Pfam" id="PF07714">
    <property type="entry name" value="PK_Tyr_Ser-Thr"/>
    <property type="match status" value="1"/>
</dbReference>
<dbReference type="GO" id="GO:0006622">
    <property type="term" value="P:protein targeting to lysosome"/>
    <property type="evidence" value="ECO:0007669"/>
    <property type="project" value="TreeGrafter"/>
</dbReference>
<dbReference type="PANTHER" id="PTHR22999:SF40">
    <property type="entry name" value="PX DOMAIN-CONTAINING PROTEIN KINASE-LIKE PROTEIN"/>
    <property type="match status" value="1"/>
</dbReference>
<reference evidence="6" key="1">
    <citation type="submission" date="2025-08" db="UniProtKB">
        <authorList>
            <consortium name="Ensembl"/>
        </authorList>
    </citation>
    <scope>IDENTIFICATION</scope>
</reference>
<dbReference type="GO" id="GO:0004672">
    <property type="term" value="F:protein kinase activity"/>
    <property type="evidence" value="ECO:0007669"/>
    <property type="project" value="InterPro"/>
</dbReference>
<feature type="domain" description="PX" evidence="5">
    <location>
        <begin position="14"/>
        <end position="126"/>
    </location>
</feature>
<dbReference type="GO" id="GO:0045022">
    <property type="term" value="P:early endosome to late endosome transport"/>
    <property type="evidence" value="ECO:0007669"/>
    <property type="project" value="TreeGrafter"/>
</dbReference>
<dbReference type="CDD" id="cd06871">
    <property type="entry name" value="PX_MONaKA"/>
    <property type="match status" value="1"/>
</dbReference>
<reference evidence="6" key="2">
    <citation type="submission" date="2025-09" db="UniProtKB">
        <authorList>
            <consortium name="Ensembl"/>
        </authorList>
    </citation>
    <scope>IDENTIFICATION</scope>
</reference>
<feature type="compositionally biased region" description="Basic residues" evidence="3">
    <location>
        <begin position="462"/>
        <end position="473"/>
    </location>
</feature>
<dbReference type="PANTHER" id="PTHR22999">
    <property type="entry name" value="PX SERINE/THREONINE KINASE PXK"/>
    <property type="match status" value="1"/>
</dbReference>
<dbReference type="InterPro" id="IPR036871">
    <property type="entry name" value="PX_dom_sf"/>
</dbReference>
<evidence type="ECO:0000256" key="1">
    <source>
        <dbReference type="ARBA" id="ARBA00004496"/>
    </source>
</evidence>
<dbReference type="SMART" id="SM00312">
    <property type="entry name" value="PX"/>
    <property type="match status" value="1"/>
</dbReference>
<dbReference type="InterPro" id="IPR037903">
    <property type="entry name" value="MONaKA_PX"/>
</dbReference>
<dbReference type="GO" id="GO:0043271">
    <property type="term" value="P:negative regulation of monoatomic ion transport"/>
    <property type="evidence" value="ECO:0007669"/>
    <property type="project" value="TreeGrafter"/>
</dbReference>
<feature type="domain" description="Protein kinase" evidence="4">
    <location>
        <begin position="149"/>
        <end position="448"/>
    </location>
</feature>
<dbReference type="GO" id="GO:0035091">
    <property type="term" value="F:phosphatidylinositol binding"/>
    <property type="evidence" value="ECO:0007669"/>
    <property type="project" value="InterPro"/>
</dbReference>
<evidence type="ECO:0000313" key="6">
    <source>
        <dbReference type="Ensembl" id="ENSGMOP00000055671.1"/>
    </source>
</evidence>
<dbReference type="GO" id="GO:0005770">
    <property type="term" value="C:late endosome"/>
    <property type="evidence" value="ECO:0007669"/>
    <property type="project" value="TreeGrafter"/>
</dbReference>
<dbReference type="InterPro" id="IPR051837">
    <property type="entry name" value="SortingNexin/PXDomain-PKLike"/>
</dbReference>
<dbReference type="FunFam" id="3.30.1520.10:FF:000010">
    <property type="entry name" value="PX domain-containing protein kinase-like protein isoform X6"/>
    <property type="match status" value="1"/>
</dbReference>
<dbReference type="InterPro" id="IPR000719">
    <property type="entry name" value="Prot_kinase_dom"/>
</dbReference>
<dbReference type="GO" id="GO:0005769">
    <property type="term" value="C:early endosome"/>
    <property type="evidence" value="ECO:0007669"/>
    <property type="project" value="TreeGrafter"/>
</dbReference>
<dbReference type="GO" id="GO:0008333">
    <property type="term" value="P:endosome to lysosome transport"/>
    <property type="evidence" value="ECO:0007669"/>
    <property type="project" value="TreeGrafter"/>
</dbReference>
<dbReference type="GeneTree" id="ENSGT00390000017669"/>
<dbReference type="Pfam" id="PF00787">
    <property type="entry name" value="PX"/>
    <property type="match status" value="1"/>
</dbReference>
<dbReference type="Proteomes" id="UP000694546">
    <property type="component" value="Chromosome 13"/>
</dbReference>
<dbReference type="PROSITE" id="PS50195">
    <property type="entry name" value="PX"/>
    <property type="match status" value="1"/>
</dbReference>
<feature type="compositionally biased region" description="Basic residues" evidence="3">
    <location>
        <begin position="444"/>
        <end position="453"/>
    </location>
</feature>
<dbReference type="AlphaFoldDB" id="A0A8C5C5T5"/>
<keyword evidence="7" id="KW-1185">Reference proteome</keyword>
<dbReference type="SMART" id="SM00220">
    <property type="entry name" value="S_TKc"/>
    <property type="match status" value="1"/>
</dbReference>
<accession>A0A8C5C5T5</accession>
<dbReference type="InterPro" id="IPR001245">
    <property type="entry name" value="Ser-Thr/Tyr_kinase_cat_dom"/>
</dbReference>
<dbReference type="SUPFAM" id="SSF64268">
    <property type="entry name" value="PX domain"/>
    <property type="match status" value="1"/>
</dbReference>
<protein>
    <submittedName>
        <fullName evidence="6">PX domain containing serine/threonine kinase</fullName>
    </submittedName>
</protein>
<dbReference type="GO" id="GO:0005886">
    <property type="term" value="C:plasma membrane"/>
    <property type="evidence" value="ECO:0007669"/>
    <property type="project" value="TreeGrafter"/>
</dbReference>
<evidence type="ECO:0000313" key="7">
    <source>
        <dbReference type="Proteomes" id="UP000694546"/>
    </source>
</evidence>
<evidence type="ECO:0000256" key="3">
    <source>
        <dbReference type="SAM" id="MobiDB-lite"/>
    </source>
</evidence>
<dbReference type="InterPro" id="IPR001683">
    <property type="entry name" value="PX_dom"/>
</dbReference>
<gene>
    <name evidence="6" type="primary">PXK</name>
</gene>
<dbReference type="Ensembl" id="ENSGMOT00000055177.1">
    <property type="protein sequence ID" value="ENSGMOP00000055671.1"/>
    <property type="gene ID" value="ENSGMOG00000010634.2"/>
</dbReference>
<sequence>MCSVDKPPACRLLLDDTVPLAAVIEASQTLQSHTEYIIRVQRGVSSENSWQVIRRYSDFDMLHSSLQVSGISLSFPPKKLIGNMDREFIAERQKGLQAYLDYITHNPLLSSSEAVKKFLDPNSYSSNYTEIALQQVSMYFRSDSRWEVVEPLKDIGWRLRKQYFLIRSREQPKDRNLLSWVDLGPDKFLSDKDLQAVMKLLTSMNHPCIGPLLFSSTSESSALVIRPFSERGTLRDLIYKVKVKDVFLKKYCNPKKSEGLELRQIQHYGRHILEGLRFLQDQGLPYGHLQSSNVLLEQTPPATSDLLACRLLDVENSLLGLPAFYRPLVALNRRINTTECVDVFSFGLVLYEMTYGHPPEPPPVDQFPPSPHPAIVSVLQSILSTEAFKTGPPTVSQLIQTQGGELGSKVNGVGLPRQIPSRLKEALRSSKELLERRLQEEQRQHRRLTRAQSHHGSEEQKKRRKLLARKKSRQSAYENEEETSVKYNNNSGSGASSPPTSPSPPTPLSATGLSACLSLCLSASLYVSVCLSGCMSACISVCLPVCLPLCVSVCVRLSACLSVSLSVCLSVCPSV</sequence>
<dbReference type="PROSITE" id="PS50011">
    <property type="entry name" value="PROTEIN_KINASE_DOM"/>
    <property type="match status" value="1"/>
</dbReference>
<dbReference type="Gene3D" id="3.30.1520.10">
    <property type="entry name" value="Phox-like domain"/>
    <property type="match status" value="1"/>
</dbReference>
<evidence type="ECO:0000259" key="4">
    <source>
        <dbReference type="PROSITE" id="PS50011"/>
    </source>
</evidence>
<evidence type="ECO:0000256" key="2">
    <source>
        <dbReference type="ARBA" id="ARBA00022490"/>
    </source>
</evidence>
<comment type="subcellular location">
    <subcellularLocation>
        <location evidence="1">Cytoplasm</location>
    </subcellularLocation>
</comment>
<dbReference type="InterPro" id="IPR011009">
    <property type="entry name" value="Kinase-like_dom_sf"/>
</dbReference>
<dbReference type="Gene3D" id="1.10.510.10">
    <property type="entry name" value="Transferase(Phosphotransferase) domain 1"/>
    <property type="match status" value="1"/>
</dbReference>
<feature type="region of interest" description="Disordered" evidence="3">
    <location>
        <begin position="438"/>
        <end position="506"/>
    </location>
</feature>
<evidence type="ECO:0000259" key="5">
    <source>
        <dbReference type="PROSITE" id="PS50195"/>
    </source>
</evidence>
<proteinExistence type="predicted"/>
<name>A0A8C5C5T5_GADMO</name>
<organism evidence="6 7">
    <name type="scientific">Gadus morhua</name>
    <name type="common">Atlantic cod</name>
    <dbReference type="NCBI Taxonomy" id="8049"/>
    <lineage>
        <taxon>Eukaryota</taxon>
        <taxon>Metazoa</taxon>
        <taxon>Chordata</taxon>
        <taxon>Craniata</taxon>
        <taxon>Vertebrata</taxon>
        <taxon>Euteleostomi</taxon>
        <taxon>Actinopterygii</taxon>
        <taxon>Neopterygii</taxon>
        <taxon>Teleostei</taxon>
        <taxon>Neoteleostei</taxon>
        <taxon>Acanthomorphata</taxon>
        <taxon>Zeiogadaria</taxon>
        <taxon>Gadariae</taxon>
        <taxon>Gadiformes</taxon>
        <taxon>Gadoidei</taxon>
        <taxon>Gadidae</taxon>
        <taxon>Gadus</taxon>
    </lineage>
</organism>
<dbReference type="SUPFAM" id="SSF56112">
    <property type="entry name" value="Protein kinase-like (PK-like)"/>
    <property type="match status" value="1"/>
</dbReference>
<keyword evidence="2" id="KW-0963">Cytoplasm</keyword>